<dbReference type="PANTHER" id="PTHR40396">
    <property type="entry name" value="ATPASE-LIKE PROTEIN"/>
    <property type="match status" value="1"/>
</dbReference>
<dbReference type="SUPFAM" id="SSF52540">
    <property type="entry name" value="P-loop containing nucleoside triphosphate hydrolases"/>
    <property type="match status" value="1"/>
</dbReference>
<keyword evidence="2" id="KW-0067">ATP-binding</keyword>
<evidence type="ECO:0000313" key="3">
    <source>
        <dbReference type="Proteomes" id="UP001204953"/>
    </source>
</evidence>
<dbReference type="InterPro" id="IPR014555">
    <property type="entry name" value="RecF-like"/>
</dbReference>
<sequence length="421" mass="47616">MLIGIKLINFKNFQDTTIILGPLTLLVGTNAAGKSNIRDACRFLHGISRGYSIAEILGEKYIEGGVLQWRGIRGGTKEITFAGRSSFELEVIFTIKDKIEERILAYWIQVEADRIGNPPRVIGESLTELIGINDRNQSQLIFDSHPKENSLPQHDPLYLNVRVQKKGSSQYPTFSFWNQCPIIRQLIEHSDVSPSVRETARLAIKAFTSMRFLDLSPEAMRMPSLPGQTILGDRGENLSSVLQAICQNPERKQALLQWIQKLTPMDAKDFEFPSDFTGKVLLTLVEENGQRISAYSASDGTLRFLGIIAALLGTEAARFYFVEELENGIHPTRLHLILQLMEQKVAEGRIQIIATTHSPQLLKSLSPKSLEYASLLYRIPNRTYAKVKRIIDIPEAQRIIQEQDFANLHESGWLEDMVYFC</sequence>
<dbReference type="Proteomes" id="UP001204953">
    <property type="component" value="Unassembled WGS sequence"/>
</dbReference>
<evidence type="ECO:0000259" key="1">
    <source>
        <dbReference type="Pfam" id="PF13304"/>
    </source>
</evidence>
<evidence type="ECO:0000313" key="2">
    <source>
        <dbReference type="EMBL" id="MCP2728042.1"/>
    </source>
</evidence>
<name>A0AAE3KR56_9CYAN</name>
<comment type="caution">
    <text evidence="2">The sequence shown here is derived from an EMBL/GenBank/DDBJ whole genome shotgun (WGS) entry which is preliminary data.</text>
</comment>
<dbReference type="GO" id="GO:0016887">
    <property type="term" value="F:ATP hydrolysis activity"/>
    <property type="evidence" value="ECO:0007669"/>
    <property type="project" value="InterPro"/>
</dbReference>
<reference evidence="2" key="1">
    <citation type="submission" date="2022-06" db="EMBL/GenBank/DDBJ databases">
        <title>New cyanobacteria of genus Symplocastrum in benthos of Lake Baikal.</title>
        <authorList>
            <person name="Sorokovikova E."/>
            <person name="Tikhonova I."/>
            <person name="Krasnopeev A."/>
            <person name="Evseev P."/>
            <person name="Gladkikh A."/>
            <person name="Belykh O."/>
        </authorList>
    </citation>
    <scope>NUCLEOTIDE SEQUENCE</scope>
    <source>
        <strain evidence="2">BBK-W-15</strain>
    </source>
</reference>
<dbReference type="PANTHER" id="PTHR40396:SF1">
    <property type="entry name" value="ATPASE AAA-TYPE CORE DOMAIN-CONTAINING PROTEIN"/>
    <property type="match status" value="1"/>
</dbReference>
<protein>
    <submittedName>
        <fullName evidence="2">ATP-binding protein</fullName>
    </submittedName>
</protein>
<keyword evidence="2" id="KW-0547">Nucleotide-binding</keyword>
<organism evidence="2 3">
    <name type="scientific">Limnofasciculus baicalensis BBK-W-15</name>
    <dbReference type="NCBI Taxonomy" id="2699891"/>
    <lineage>
        <taxon>Bacteria</taxon>
        <taxon>Bacillati</taxon>
        <taxon>Cyanobacteriota</taxon>
        <taxon>Cyanophyceae</taxon>
        <taxon>Coleofasciculales</taxon>
        <taxon>Coleofasciculaceae</taxon>
        <taxon>Limnofasciculus</taxon>
        <taxon>Limnofasciculus baicalensis</taxon>
    </lineage>
</organism>
<dbReference type="Pfam" id="PF13304">
    <property type="entry name" value="AAA_21"/>
    <property type="match status" value="2"/>
</dbReference>
<gene>
    <name evidence="2" type="ORF">NJ959_06060</name>
</gene>
<dbReference type="GO" id="GO:0005524">
    <property type="term" value="F:ATP binding"/>
    <property type="evidence" value="ECO:0007669"/>
    <property type="project" value="UniProtKB-KW"/>
</dbReference>
<dbReference type="AlphaFoldDB" id="A0AAE3KR56"/>
<dbReference type="EMBL" id="JAMZMM010000037">
    <property type="protein sequence ID" value="MCP2728042.1"/>
    <property type="molecule type" value="Genomic_DNA"/>
</dbReference>
<dbReference type="PIRSF" id="PIRSF029347">
    <property type="entry name" value="RecF"/>
    <property type="match status" value="1"/>
</dbReference>
<dbReference type="Gene3D" id="3.40.50.300">
    <property type="entry name" value="P-loop containing nucleotide triphosphate hydrolases"/>
    <property type="match status" value="2"/>
</dbReference>
<feature type="domain" description="ATPase AAA-type core" evidence="1">
    <location>
        <begin position="23"/>
        <end position="94"/>
    </location>
</feature>
<accession>A0AAE3KR56</accession>
<dbReference type="InterPro" id="IPR003959">
    <property type="entry name" value="ATPase_AAA_core"/>
</dbReference>
<proteinExistence type="predicted"/>
<feature type="domain" description="ATPase AAA-type core" evidence="1">
    <location>
        <begin position="274"/>
        <end position="362"/>
    </location>
</feature>
<dbReference type="InterPro" id="IPR027417">
    <property type="entry name" value="P-loop_NTPase"/>
</dbReference>
<dbReference type="RefSeq" id="WP_254010845.1">
    <property type="nucleotide sequence ID" value="NZ_JAMZMM010000037.1"/>
</dbReference>
<keyword evidence="3" id="KW-1185">Reference proteome</keyword>